<evidence type="ECO:0000256" key="1">
    <source>
        <dbReference type="SAM" id="MobiDB-lite"/>
    </source>
</evidence>
<accession>A0A409VJZ5</accession>
<reference evidence="2 3" key="1">
    <citation type="journal article" date="2018" name="Evol. Lett.">
        <title>Horizontal gene cluster transfer increased hallucinogenic mushroom diversity.</title>
        <authorList>
            <person name="Reynolds H.T."/>
            <person name="Vijayakumar V."/>
            <person name="Gluck-Thaler E."/>
            <person name="Korotkin H.B."/>
            <person name="Matheny P.B."/>
            <person name="Slot J.C."/>
        </authorList>
    </citation>
    <scope>NUCLEOTIDE SEQUENCE [LARGE SCALE GENOMIC DNA]</scope>
    <source>
        <strain evidence="2 3">SRW20</strain>
    </source>
</reference>
<feature type="compositionally biased region" description="Polar residues" evidence="1">
    <location>
        <begin position="33"/>
        <end position="42"/>
    </location>
</feature>
<feature type="compositionally biased region" description="Pro residues" evidence="1">
    <location>
        <begin position="265"/>
        <end position="274"/>
    </location>
</feature>
<comment type="caution">
    <text evidence="2">The sequence shown here is derived from an EMBL/GenBank/DDBJ whole genome shotgun (WGS) entry which is preliminary data.</text>
</comment>
<feature type="region of interest" description="Disordered" evidence="1">
    <location>
        <begin position="1"/>
        <end position="50"/>
    </location>
</feature>
<sequence>MVIISQVTPSLSPAAVPSVKPVSRASKTPGPSRPQSRIANHQPTRDELKSVGIRVRDFAYESKLPPLPTIYRHPQQVQPGIARPLGRTVTEPDESQSQSQSQSQTTRKLERTATEIIEEPPAPIPPAKVPGPNIADDATQPLNNGLSRRPAQILDESMTRDTDSATAPTEPLLSSIPQLQADTGRSHPQGEGGSGTTKTSAEDLPNSQTRAPTSRRLLPDASSSSPMAVTSNQRSLRSRAPIFRTTSSNDLMNPPRRYNLRKRPTPPAPAPPPKPSKRPRLSTSSRPSTRRKSTATRKSATSSAKDKDNSKPSTRSSRPARQSNAASRKKRPKRS</sequence>
<feature type="region of interest" description="Disordered" evidence="1">
    <location>
        <begin position="63"/>
        <end position="335"/>
    </location>
</feature>
<feature type="compositionally biased region" description="Polar residues" evidence="1">
    <location>
        <begin position="1"/>
        <end position="11"/>
    </location>
</feature>
<feature type="compositionally biased region" description="Polar residues" evidence="1">
    <location>
        <begin position="221"/>
        <end position="235"/>
    </location>
</feature>
<proteinExistence type="predicted"/>
<dbReference type="Proteomes" id="UP000284706">
    <property type="component" value="Unassembled WGS sequence"/>
</dbReference>
<feature type="compositionally biased region" description="Pro residues" evidence="1">
    <location>
        <begin position="120"/>
        <end position="129"/>
    </location>
</feature>
<feature type="compositionally biased region" description="Low complexity" evidence="1">
    <location>
        <begin position="95"/>
        <end position="104"/>
    </location>
</feature>
<protein>
    <submittedName>
        <fullName evidence="2">Uncharacterized protein</fullName>
    </submittedName>
</protein>
<organism evidence="2 3">
    <name type="scientific">Gymnopilus dilepis</name>
    <dbReference type="NCBI Taxonomy" id="231916"/>
    <lineage>
        <taxon>Eukaryota</taxon>
        <taxon>Fungi</taxon>
        <taxon>Dikarya</taxon>
        <taxon>Basidiomycota</taxon>
        <taxon>Agaricomycotina</taxon>
        <taxon>Agaricomycetes</taxon>
        <taxon>Agaricomycetidae</taxon>
        <taxon>Agaricales</taxon>
        <taxon>Agaricineae</taxon>
        <taxon>Hymenogastraceae</taxon>
        <taxon>Gymnopilus</taxon>
    </lineage>
</organism>
<gene>
    <name evidence="2" type="ORF">CVT26_009468</name>
</gene>
<dbReference type="OrthoDB" id="3232876at2759"/>
<evidence type="ECO:0000313" key="3">
    <source>
        <dbReference type="Proteomes" id="UP000284706"/>
    </source>
</evidence>
<evidence type="ECO:0000313" key="2">
    <source>
        <dbReference type="EMBL" id="PPQ66568.1"/>
    </source>
</evidence>
<dbReference type="AlphaFoldDB" id="A0A409VJZ5"/>
<feature type="compositionally biased region" description="Polar residues" evidence="1">
    <location>
        <begin position="311"/>
        <end position="326"/>
    </location>
</feature>
<keyword evidence="3" id="KW-1185">Reference proteome</keyword>
<dbReference type="InParanoid" id="A0A409VJZ5"/>
<dbReference type="EMBL" id="NHYE01005627">
    <property type="protein sequence ID" value="PPQ66568.1"/>
    <property type="molecule type" value="Genomic_DNA"/>
</dbReference>
<name>A0A409VJZ5_9AGAR</name>